<feature type="domain" description="Methyl-accepting transducer" evidence="5">
    <location>
        <begin position="376"/>
        <end position="605"/>
    </location>
</feature>
<evidence type="ECO:0000256" key="2">
    <source>
        <dbReference type="ARBA" id="ARBA00029447"/>
    </source>
</evidence>
<accession>A0ABS7HBF5</accession>
<feature type="transmembrane region" description="Helical" evidence="4">
    <location>
        <begin position="12"/>
        <end position="31"/>
    </location>
</feature>
<comment type="caution">
    <text evidence="7">The sequence shown here is derived from an EMBL/GenBank/DDBJ whole genome shotgun (WGS) entry which is preliminary data.</text>
</comment>
<evidence type="ECO:0000259" key="6">
    <source>
        <dbReference type="PROSITE" id="PS50885"/>
    </source>
</evidence>
<dbReference type="SUPFAM" id="SSF158472">
    <property type="entry name" value="HAMP domain-like"/>
    <property type="match status" value="1"/>
</dbReference>
<dbReference type="SUPFAM" id="SSF58104">
    <property type="entry name" value="Methyl-accepting chemotaxis protein (MCP) signaling domain"/>
    <property type="match status" value="1"/>
</dbReference>
<dbReference type="PANTHER" id="PTHR43531">
    <property type="entry name" value="PROTEIN ICFG"/>
    <property type="match status" value="1"/>
</dbReference>
<comment type="similarity">
    <text evidence="2">Belongs to the methyl-accepting chemotaxis (MCP) protein family.</text>
</comment>
<dbReference type="InterPro" id="IPR004090">
    <property type="entry name" value="Chemotax_Me-accpt_rcpt"/>
</dbReference>
<dbReference type="CDD" id="cd11386">
    <property type="entry name" value="MCP_signal"/>
    <property type="match status" value="1"/>
</dbReference>
<dbReference type="Gene3D" id="1.10.287.950">
    <property type="entry name" value="Methyl-accepting chemotaxis protein"/>
    <property type="match status" value="1"/>
</dbReference>
<proteinExistence type="inferred from homology"/>
<dbReference type="PROSITE" id="PS50111">
    <property type="entry name" value="CHEMOTAXIS_TRANSDUC_2"/>
    <property type="match status" value="1"/>
</dbReference>
<dbReference type="Pfam" id="PF18947">
    <property type="entry name" value="HAMP_2"/>
    <property type="match status" value="1"/>
</dbReference>
<name>A0ABS7HBF5_9HYPH</name>
<dbReference type="SMART" id="SM00283">
    <property type="entry name" value="MA"/>
    <property type="match status" value="1"/>
</dbReference>
<protein>
    <submittedName>
        <fullName evidence="7">HAMP domain-containing protein</fullName>
    </submittedName>
</protein>
<keyword evidence="4" id="KW-0472">Membrane</keyword>
<dbReference type="PRINTS" id="PR00260">
    <property type="entry name" value="CHEMTRNSDUCR"/>
</dbReference>
<dbReference type="RefSeq" id="WP_220372087.1">
    <property type="nucleotide sequence ID" value="NZ_JAEUAO010000002.1"/>
</dbReference>
<dbReference type="PANTHER" id="PTHR43531:SF11">
    <property type="entry name" value="METHYL-ACCEPTING CHEMOTAXIS PROTEIN 3"/>
    <property type="match status" value="1"/>
</dbReference>
<evidence type="ECO:0000259" key="5">
    <source>
        <dbReference type="PROSITE" id="PS50111"/>
    </source>
</evidence>
<evidence type="ECO:0000313" key="8">
    <source>
        <dbReference type="Proteomes" id="UP000757604"/>
    </source>
</evidence>
<evidence type="ECO:0000256" key="4">
    <source>
        <dbReference type="SAM" id="Phobius"/>
    </source>
</evidence>
<dbReference type="InterPro" id="IPR003660">
    <property type="entry name" value="HAMP_dom"/>
</dbReference>
<dbReference type="Gene3D" id="1.10.8.500">
    <property type="entry name" value="HAMP domain in histidine kinase"/>
    <property type="match status" value="1"/>
</dbReference>
<dbReference type="SMART" id="SM00304">
    <property type="entry name" value="HAMP"/>
    <property type="match status" value="2"/>
</dbReference>
<reference evidence="7 8" key="1">
    <citation type="journal article" date="2021" name="MBio">
        <title>Poor Competitiveness of Bradyrhizobium in Pigeon Pea Root Colonization in Indian Soils.</title>
        <authorList>
            <person name="Chalasani D."/>
            <person name="Basu A."/>
            <person name="Pullabhotla S.V.S.R.N."/>
            <person name="Jorrin B."/>
            <person name="Neal A.L."/>
            <person name="Poole P.S."/>
            <person name="Podile A.R."/>
            <person name="Tkacz A."/>
        </authorList>
    </citation>
    <scope>NUCLEOTIDE SEQUENCE [LARGE SCALE GENOMIC DNA]</scope>
    <source>
        <strain evidence="7 8">HU44</strain>
    </source>
</reference>
<dbReference type="CDD" id="cd06225">
    <property type="entry name" value="HAMP"/>
    <property type="match status" value="1"/>
</dbReference>
<gene>
    <name evidence="7" type="ORF">JNB71_12500</name>
</gene>
<evidence type="ECO:0000313" key="7">
    <source>
        <dbReference type="EMBL" id="MBW9064140.1"/>
    </source>
</evidence>
<sequence>MTFRNLSILQKIGLVVFVMGLSSLVIAFVGARGISALESAIVSVGYKEEVAREAMDLRVDIIAISRMTYQLAAQPEKAADFRAETEKRAKEMLERLPKIEAAADATELKQLQTIRATLETYFGEIRAMVDVAEKNGKDAAAIKAGLDKALAAQKTVTSAVKEYSTYSGGALATARADALQSSSLALVIAIASAAACIVLGAVASLLVARRGIAAPVRALTAAMSRLAEGNLDSTGTDAERRDEIGEMARAVEVFRRNALAMRDMKAQEAALHALSSDLQSSISAVVAAAVAGDFTGRIGKDYQNDDLNRFAGSVNELVDSIDSAVAEVRRVIAALADADLSQSMEGQFQGAFAELQQNVNSTMVTLRSTMQNVRGAAGTIKESSAELSSAANDLSKRTEQQAAALEETAAALDEITATVRASSLRANEARDMVRETKESAGKSGAIVRDAVSAMSRIEGSSSRISQIIGVIDEIAFQTNLLALNAGVEAARAGEAGRGFAVVAQEVRELAQRSANAAKEIKTLISASASEVEGGVSLVRATGDALLEIEQLVLRVNDHVESIATAAREQSTALAEINTSVNHMDQMTQKNAAMVEETTAASETLAEESRQLQTLLARFNLEEQSRVSHSQPQQRTRYAA</sequence>
<feature type="domain" description="HAMP" evidence="6">
    <location>
        <begin position="210"/>
        <end position="263"/>
    </location>
</feature>
<feature type="domain" description="HAMP" evidence="6">
    <location>
        <begin position="319"/>
        <end position="371"/>
    </location>
</feature>
<keyword evidence="8" id="KW-1185">Reference proteome</keyword>
<keyword evidence="4" id="KW-1133">Transmembrane helix</keyword>
<keyword evidence="4" id="KW-0812">Transmembrane</keyword>
<feature type="transmembrane region" description="Helical" evidence="4">
    <location>
        <begin position="184"/>
        <end position="208"/>
    </location>
</feature>
<dbReference type="Proteomes" id="UP000757604">
    <property type="component" value="Unassembled WGS sequence"/>
</dbReference>
<dbReference type="Pfam" id="PF00672">
    <property type="entry name" value="HAMP"/>
    <property type="match status" value="1"/>
</dbReference>
<organism evidence="7 8">
    <name type="scientific">Rhizobium herbae</name>
    <dbReference type="NCBI Taxonomy" id="508661"/>
    <lineage>
        <taxon>Bacteria</taxon>
        <taxon>Pseudomonadati</taxon>
        <taxon>Pseudomonadota</taxon>
        <taxon>Alphaproteobacteria</taxon>
        <taxon>Hyphomicrobiales</taxon>
        <taxon>Rhizobiaceae</taxon>
        <taxon>Rhizobium/Agrobacterium group</taxon>
        <taxon>Rhizobium</taxon>
    </lineage>
</organism>
<dbReference type="EMBL" id="JAEUAO010000002">
    <property type="protein sequence ID" value="MBW9064140.1"/>
    <property type="molecule type" value="Genomic_DNA"/>
</dbReference>
<keyword evidence="1" id="KW-0145">Chemotaxis</keyword>
<dbReference type="InterPro" id="IPR004089">
    <property type="entry name" value="MCPsignal_dom"/>
</dbReference>
<dbReference type="PROSITE" id="PS50885">
    <property type="entry name" value="HAMP"/>
    <property type="match status" value="2"/>
</dbReference>
<evidence type="ECO:0000256" key="1">
    <source>
        <dbReference type="ARBA" id="ARBA00022500"/>
    </source>
</evidence>
<evidence type="ECO:0000256" key="3">
    <source>
        <dbReference type="PROSITE-ProRule" id="PRU00284"/>
    </source>
</evidence>
<dbReference type="InterPro" id="IPR051310">
    <property type="entry name" value="MCP_chemotaxis"/>
</dbReference>
<keyword evidence="3" id="KW-0807">Transducer</keyword>
<dbReference type="Pfam" id="PF00015">
    <property type="entry name" value="MCPsignal"/>
    <property type="match status" value="1"/>
</dbReference>